<sequence length="122" mass="14366">MDIQWLCGALIIQHLMIVNSFVLDHMIIQFVYGMLITTNKFNHSMDIPILCIVQNFHHIIIITIAKMSFVLHRVIKPFVFGISNIINNYKYSMDTLVVFVELDFHHLMVVDIYVLDHMTKQF</sequence>
<evidence type="ECO:0000313" key="3">
    <source>
        <dbReference type="Proteomes" id="UP000023152"/>
    </source>
</evidence>
<reference evidence="2 3" key="1">
    <citation type="journal article" date="2013" name="Curr. Biol.">
        <title>The Genome of the Foraminiferan Reticulomyxa filosa.</title>
        <authorList>
            <person name="Glockner G."/>
            <person name="Hulsmann N."/>
            <person name="Schleicher M."/>
            <person name="Noegel A.A."/>
            <person name="Eichinger L."/>
            <person name="Gallinger C."/>
            <person name="Pawlowski J."/>
            <person name="Sierra R."/>
            <person name="Euteneuer U."/>
            <person name="Pillet L."/>
            <person name="Moustafa A."/>
            <person name="Platzer M."/>
            <person name="Groth M."/>
            <person name="Szafranski K."/>
            <person name="Schliwa M."/>
        </authorList>
    </citation>
    <scope>NUCLEOTIDE SEQUENCE [LARGE SCALE GENOMIC DNA]</scope>
</reference>
<keyword evidence="3" id="KW-1185">Reference proteome</keyword>
<keyword evidence="1" id="KW-0812">Transmembrane</keyword>
<dbReference type="EMBL" id="ASPP01021749">
    <property type="protein sequence ID" value="ETO12075.1"/>
    <property type="molecule type" value="Genomic_DNA"/>
</dbReference>
<name>X6MG94_RETFI</name>
<evidence type="ECO:0000313" key="2">
    <source>
        <dbReference type="EMBL" id="ETO12075.1"/>
    </source>
</evidence>
<evidence type="ECO:0000256" key="1">
    <source>
        <dbReference type="SAM" id="Phobius"/>
    </source>
</evidence>
<feature type="non-terminal residue" evidence="2">
    <location>
        <position position="122"/>
    </location>
</feature>
<proteinExistence type="predicted"/>
<protein>
    <submittedName>
        <fullName evidence="2">Uncharacterized protein</fullName>
    </submittedName>
</protein>
<comment type="caution">
    <text evidence="2">The sequence shown here is derived from an EMBL/GenBank/DDBJ whole genome shotgun (WGS) entry which is preliminary data.</text>
</comment>
<accession>X6MG94</accession>
<dbReference type="AlphaFoldDB" id="X6MG94"/>
<organism evidence="2 3">
    <name type="scientific">Reticulomyxa filosa</name>
    <dbReference type="NCBI Taxonomy" id="46433"/>
    <lineage>
        <taxon>Eukaryota</taxon>
        <taxon>Sar</taxon>
        <taxon>Rhizaria</taxon>
        <taxon>Retaria</taxon>
        <taxon>Foraminifera</taxon>
        <taxon>Monothalamids</taxon>
        <taxon>Reticulomyxidae</taxon>
        <taxon>Reticulomyxa</taxon>
    </lineage>
</organism>
<dbReference type="Proteomes" id="UP000023152">
    <property type="component" value="Unassembled WGS sequence"/>
</dbReference>
<keyword evidence="1" id="KW-1133">Transmembrane helix</keyword>
<gene>
    <name evidence="2" type="ORF">RFI_25301</name>
</gene>
<feature type="transmembrane region" description="Helical" evidence="1">
    <location>
        <begin position="12"/>
        <end position="35"/>
    </location>
</feature>
<keyword evidence="1" id="KW-0472">Membrane</keyword>